<feature type="transmembrane region" description="Helical" evidence="2">
    <location>
        <begin position="121"/>
        <end position="138"/>
    </location>
</feature>
<reference evidence="4" key="1">
    <citation type="submission" date="2022-11" db="UniProtKB">
        <authorList>
            <consortium name="WormBaseParasite"/>
        </authorList>
    </citation>
    <scope>IDENTIFICATION</scope>
</reference>
<dbReference type="Proteomes" id="UP000887565">
    <property type="component" value="Unplaced"/>
</dbReference>
<feature type="compositionally biased region" description="Basic and acidic residues" evidence="1">
    <location>
        <begin position="156"/>
        <end position="180"/>
    </location>
</feature>
<keyword evidence="2" id="KW-0472">Membrane</keyword>
<feature type="region of interest" description="Disordered" evidence="1">
    <location>
        <begin position="199"/>
        <end position="218"/>
    </location>
</feature>
<evidence type="ECO:0000313" key="3">
    <source>
        <dbReference type="Proteomes" id="UP000887565"/>
    </source>
</evidence>
<name>A0A915KWG1_ROMCU</name>
<evidence type="ECO:0000256" key="2">
    <source>
        <dbReference type="SAM" id="Phobius"/>
    </source>
</evidence>
<dbReference type="WBParaSite" id="nRc.2.0.1.t43282-RA">
    <property type="protein sequence ID" value="nRc.2.0.1.t43282-RA"/>
    <property type="gene ID" value="nRc.2.0.1.g43282"/>
</dbReference>
<accession>A0A915KWG1</accession>
<evidence type="ECO:0000256" key="1">
    <source>
        <dbReference type="SAM" id="MobiDB-lite"/>
    </source>
</evidence>
<keyword evidence="2" id="KW-1133">Transmembrane helix</keyword>
<evidence type="ECO:0000313" key="4">
    <source>
        <dbReference type="WBParaSite" id="nRc.2.0.1.t43282-RA"/>
    </source>
</evidence>
<keyword evidence="2" id="KW-0812">Transmembrane</keyword>
<keyword evidence="3" id="KW-1185">Reference proteome</keyword>
<sequence>MKWKTFDGKKYNKSCIQQDAIFNLFQFMHESSSKFIHKCNAGLKDLAVKCMFDKITSISQVLNLPTKLQDNIISQMYSILKMDTSELAEQKANTYSEQWPPKFTDYSLLKTMKASVCFSSTYIHAPVVVVTATIFWLLKQEKRKVSQKPTGPKVPRVNDYKDLKPGKNANEFKDDDDKCDIPVDTPAMRTQQIANSMPMDTSVEGKGSPSPAHLQSQASTEENLDSCILLIIFMLCINNYNT</sequence>
<protein>
    <submittedName>
        <fullName evidence="4">Uncharacterized protein</fullName>
    </submittedName>
</protein>
<dbReference type="AlphaFoldDB" id="A0A915KWG1"/>
<feature type="region of interest" description="Disordered" evidence="1">
    <location>
        <begin position="147"/>
        <end position="180"/>
    </location>
</feature>
<organism evidence="3 4">
    <name type="scientific">Romanomermis culicivorax</name>
    <name type="common">Nematode worm</name>
    <dbReference type="NCBI Taxonomy" id="13658"/>
    <lineage>
        <taxon>Eukaryota</taxon>
        <taxon>Metazoa</taxon>
        <taxon>Ecdysozoa</taxon>
        <taxon>Nematoda</taxon>
        <taxon>Enoplea</taxon>
        <taxon>Dorylaimia</taxon>
        <taxon>Mermithida</taxon>
        <taxon>Mermithoidea</taxon>
        <taxon>Mermithidae</taxon>
        <taxon>Romanomermis</taxon>
    </lineage>
</organism>
<proteinExistence type="predicted"/>